<dbReference type="Pfam" id="PF05851">
    <property type="entry name" value="Lentivirus_VIF"/>
    <property type="match status" value="1"/>
</dbReference>
<reference evidence="2" key="4">
    <citation type="journal article" date="2005" name="Virology">
        <title>Comparative replication kinetics of two cytopathic feline lentiviruses ex vivo.</title>
        <authorList>
            <person name="Sutton C.A."/>
            <person name="Gordnier P.M."/>
            <person name="Avery R.J."/>
            <person name="Casey J.W."/>
        </authorList>
    </citation>
    <scope>NUCLEOTIDE SEQUENCE</scope>
</reference>
<evidence type="ECO:0000313" key="1">
    <source>
        <dbReference type="EMBL" id="AAB49924.1"/>
    </source>
</evidence>
<dbReference type="EMBL" id="AY713445">
    <property type="protein sequence ID" value="AAU20799.1"/>
    <property type="molecule type" value="Genomic_RNA"/>
</dbReference>
<gene>
    <name evidence="1" type="primary">vif</name>
</gene>
<reference evidence="2" key="3">
    <citation type="submission" date="2004-08" db="EMBL/GenBank/DDBJ databases">
        <title>Feline immunodeficiency virus (FIV) nucleotide sequence.</title>
        <authorList>
            <person name="Barr M.C."/>
            <person name="Avery R.J."/>
            <person name="Sutton C.A."/>
        </authorList>
    </citation>
    <scope>NUCLEOTIDE SEQUENCE</scope>
</reference>
<dbReference type="EMBL" id="U56928">
    <property type="protein sequence ID" value="AAB49924.1"/>
    <property type="molecule type" value="Genomic_DNA"/>
</dbReference>
<organism evidence="1">
    <name type="scientific">Feline immunodeficiency virus</name>
    <dbReference type="NCBI Taxonomy" id="11673"/>
    <lineage>
        <taxon>Viruses</taxon>
        <taxon>Riboviria</taxon>
        <taxon>Pararnavirae</taxon>
        <taxon>Artverviricota</taxon>
        <taxon>Revtraviricetes</taxon>
        <taxon>Ortervirales</taxon>
        <taxon>Retroviridae</taxon>
        <taxon>Orthoretrovirinae</taxon>
        <taxon>Lentivirus</taxon>
        <taxon>Lentivirus felimdef</taxon>
    </lineage>
</organism>
<reference evidence="1" key="2">
    <citation type="journal article" date="1997" name="Virology">
        <title>Proviral organization and sequence analysis of feline immunodeficiency virus isolated from a Pallas' cat.</title>
        <authorList>
            <person name="Barr M.C."/>
            <person name="Zou L."/>
            <person name="Long F."/>
            <person name="Hoose W.A."/>
            <person name="Avery R.J."/>
        </authorList>
    </citation>
    <scope>NUCLEOTIDE SEQUENCE</scope>
    <source>
        <strain evidence="1">FIV-Oma</strain>
    </source>
</reference>
<evidence type="ECO:0000313" key="2">
    <source>
        <dbReference type="EMBL" id="AAU20799.1"/>
    </source>
</evidence>
<accession>P89687</accession>
<proteinExistence type="predicted"/>
<name>P89687_9RETR</name>
<sequence>MSGEEDWQVSRSLYQVLLGGPRRAMLYIGSIIDEKEKARKKKDLQKRMARLENRFIYWLRRQEGIRWSFHTRDYHLGFVKELVAGSSSPGCLRLYCYISNPLWHKRYRPTLQMNQEFPYVNCWITDKFMWDDIENQQIMKSPLPGPGWDIGMVGLVIKAYSCPEKKYDVTIPQVIRGEKDPQEFCADCWNLICVRNSPPCSLQRLALKACGKPTESWVGCCNHRFLSPYRSPTDLLIVREAVPYEVLYRMKS</sequence>
<reference evidence="1" key="1">
    <citation type="journal article" date="1995" name="J. Virol.">
        <title>Isolation of a highly cytopathic lentivirus from a nondomestic cat.</title>
        <authorList>
            <person name="Barr M.C."/>
            <person name="Zou L."/>
            <person name="Holzschu D.L."/>
            <person name="Phillips L."/>
            <person name="Scott F.W."/>
            <person name="Casey J.W."/>
            <person name="Avery R.J."/>
        </authorList>
    </citation>
    <scope>NUCLEOTIDE SEQUENCE</scope>
    <source>
        <strain evidence="1">FIV-Oma</strain>
    </source>
</reference>
<dbReference type="GO" id="GO:0019058">
    <property type="term" value="P:viral life cycle"/>
    <property type="evidence" value="ECO:0007669"/>
    <property type="project" value="InterPro"/>
</dbReference>
<dbReference type="InterPro" id="IPR008668">
    <property type="entry name" value="Vir_infectivity_fact_Lentivir"/>
</dbReference>
<protein>
    <submittedName>
        <fullName evidence="1">Vif protein</fullName>
    </submittedName>
</protein>